<evidence type="ECO:0000313" key="2">
    <source>
        <dbReference type="EMBL" id="KAA8580815.1"/>
    </source>
</evidence>
<protein>
    <submittedName>
        <fullName evidence="2">Uncharacterized protein</fullName>
    </submittedName>
</protein>
<organism evidence="2 3">
    <name type="scientific">Etheostoma spectabile</name>
    <name type="common">orangethroat darter</name>
    <dbReference type="NCBI Taxonomy" id="54343"/>
    <lineage>
        <taxon>Eukaryota</taxon>
        <taxon>Metazoa</taxon>
        <taxon>Chordata</taxon>
        <taxon>Craniata</taxon>
        <taxon>Vertebrata</taxon>
        <taxon>Euteleostomi</taxon>
        <taxon>Actinopterygii</taxon>
        <taxon>Neopterygii</taxon>
        <taxon>Teleostei</taxon>
        <taxon>Neoteleostei</taxon>
        <taxon>Acanthomorphata</taxon>
        <taxon>Eupercaria</taxon>
        <taxon>Perciformes</taxon>
        <taxon>Percoidei</taxon>
        <taxon>Percidae</taxon>
        <taxon>Etheostomatinae</taxon>
        <taxon>Etheostoma</taxon>
    </lineage>
</organism>
<feature type="region of interest" description="Disordered" evidence="1">
    <location>
        <begin position="1"/>
        <end position="28"/>
    </location>
</feature>
<proteinExistence type="predicted"/>
<feature type="region of interest" description="Disordered" evidence="1">
    <location>
        <begin position="45"/>
        <end position="77"/>
    </location>
</feature>
<keyword evidence="3" id="KW-1185">Reference proteome</keyword>
<comment type="caution">
    <text evidence="2">The sequence shown here is derived from an EMBL/GenBank/DDBJ whole genome shotgun (WGS) entry which is preliminary data.</text>
</comment>
<sequence length="77" mass="8604">MTFHGTGSTLQASHDQNQRGSSHRDLPCSLFNTTFQRRLYLASLPNTTSPRTPTVRPTRPLLLPLPNPTLFCPGKRT</sequence>
<dbReference type="AlphaFoldDB" id="A0A5J5CIR3"/>
<dbReference type="EMBL" id="VOFY01000022">
    <property type="protein sequence ID" value="KAA8580815.1"/>
    <property type="molecule type" value="Genomic_DNA"/>
</dbReference>
<feature type="non-terminal residue" evidence="2">
    <location>
        <position position="77"/>
    </location>
</feature>
<reference evidence="2 3" key="1">
    <citation type="submission" date="2019-08" db="EMBL/GenBank/DDBJ databases">
        <title>A chromosome-level genome assembly, high-density linkage maps, and genome scans reveal the genomic architecture of hybrid incompatibilities underlying speciation via character displacement in darters (Percidae: Etheostominae).</title>
        <authorList>
            <person name="Moran R.L."/>
            <person name="Catchen J.M."/>
            <person name="Fuller R.C."/>
        </authorList>
    </citation>
    <scope>NUCLEOTIDE SEQUENCE [LARGE SCALE GENOMIC DNA]</scope>
    <source>
        <strain evidence="2">EspeVRDwgs_2016</strain>
        <tissue evidence="2">Muscle</tissue>
    </source>
</reference>
<name>A0A5J5CIR3_9PERO</name>
<feature type="compositionally biased region" description="Polar residues" evidence="1">
    <location>
        <begin position="1"/>
        <end position="20"/>
    </location>
</feature>
<evidence type="ECO:0000313" key="3">
    <source>
        <dbReference type="Proteomes" id="UP000327493"/>
    </source>
</evidence>
<accession>A0A5J5CIR3</accession>
<evidence type="ECO:0000256" key="1">
    <source>
        <dbReference type="SAM" id="MobiDB-lite"/>
    </source>
</evidence>
<gene>
    <name evidence="2" type="ORF">FQN60_013773</name>
</gene>
<feature type="compositionally biased region" description="Low complexity" evidence="1">
    <location>
        <begin position="45"/>
        <end position="70"/>
    </location>
</feature>
<dbReference type="Proteomes" id="UP000327493">
    <property type="component" value="Chromosome 22"/>
</dbReference>